<keyword evidence="3" id="KW-0813">Transport</keyword>
<dbReference type="GO" id="GO:0022857">
    <property type="term" value="F:transmembrane transporter activity"/>
    <property type="evidence" value="ECO:0007669"/>
    <property type="project" value="InterPro"/>
</dbReference>
<evidence type="ECO:0000256" key="6">
    <source>
        <dbReference type="ARBA" id="ARBA00022989"/>
    </source>
</evidence>
<evidence type="ECO:0000256" key="8">
    <source>
        <dbReference type="SAM" id="Phobius"/>
    </source>
</evidence>
<protein>
    <submittedName>
        <fullName evidence="9">Putative iron-siderophore ABC transporter permease component</fullName>
    </submittedName>
</protein>
<feature type="transmembrane region" description="Helical" evidence="8">
    <location>
        <begin position="160"/>
        <end position="182"/>
    </location>
</feature>
<dbReference type="Gene3D" id="1.10.3470.10">
    <property type="entry name" value="ABC transporter involved in vitamin B12 uptake, BtuC"/>
    <property type="match status" value="1"/>
</dbReference>
<dbReference type="CDD" id="cd06550">
    <property type="entry name" value="TM_ABC_iron-siderophores_like"/>
    <property type="match status" value="1"/>
</dbReference>
<accession>A0A1S6Q8M6</accession>
<feature type="transmembrane region" description="Helical" evidence="8">
    <location>
        <begin position="288"/>
        <end position="309"/>
    </location>
</feature>
<keyword evidence="4" id="KW-1003">Cell membrane</keyword>
<evidence type="ECO:0000256" key="3">
    <source>
        <dbReference type="ARBA" id="ARBA00022448"/>
    </source>
</evidence>
<name>A0A1S6Q8M6_9GAMM</name>
<feature type="transmembrane region" description="Helical" evidence="8">
    <location>
        <begin position="250"/>
        <end position="276"/>
    </location>
</feature>
<dbReference type="RefSeq" id="WP_208134337.1">
    <property type="nucleotide sequence ID" value="NZ_JADZGQ010000018.1"/>
</dbReference>
<gene>
    <name evidence="9" type="primary">avtD</name>
</gene>
<evidence type="ECO:0000256" key="2">
    <source>
        <dbReference type="ARBA" id="ARBA00007935"/>
    </source>
</evidence>
<dbReference type="GO" id="GO:0005886">
    <property type="term" value="C:plasma membrane"/>
    <property type="evidence" value="ECO:0007669"/>
    <property type="project" value="UniProtKB-SubCell"/>
</dbReference>
<evidence type="ECO:0000256" key="7">
    <source>
        <dbReference type="ARBA" id="ARBA00023136"/>
    </source>
</evidence>
<feature type="transmembrane region" description="Helical" evidence="8">
    <location>
        <begin position="202"/>
        <end position="223"/>
    </location>
</feature>
<dbReference type="SUPFAM" id="SSF81345">
    <property type="entry name" value="ABC transporter involved in vitamin B12 uptake, BtuC"/>
    <property type="match status" value="1"/>
</dbReference>
<keyword evidence="7 8" id="KW-0472">Membrane</keyword>
<evidence type="ECO:0000256" key="5">
    <source>
        <dbReference type="ARBA" id="ARBA00022692"/>
    </source>
</evidence>
<dbReference type="InterPro" id="IPR000522">
    <property type="entry name" value="ABC_transptr_permease_BtuC"/>
</dbReference>
<evidence type="ECO:0000256" key="4">
    <source>
        <dbReference type="ARBA" id="ARBA00022475"/>
    </source>
</evidence>
<proteinExistence type="inferred from homology"/>
<evidence type="ECO:0000313" key="9">
    <source>
        <dbReference type="EMBL" id="AQV12028.1"/>
    </source>
</evidence>
<sequence length="353" mass="37084">MKHTRFPIWQWGPIALRAPSSGAIKGALLAVVLLGAALLLSLMLGHQGLAPVSLAKALFAEASDYENWLLWQSRLPRALCALGAGMALGLSGAVFQSLSRNPLGSPDILGVNAGASAGAVLWLLWLPELPLLPGALLGTGVVLLLFFAGLGRQWQFSRNLVLMGIAINAFAIALVQFVLTLVQREQAQQMLGYLSGSLAHRTWGDVLLITSVLLLALPALLLLSRRLSLLALGQELAQALGNPVRQSQTLALLFATLLALGAVLCAGPVAFVALVAPHLARFGNRQLALLRSALIGALLLLGADTLTLLLPGNQRLPVGVLTALIGGAYLALLLSREIRGQPQLAKGLKGERS</sequence>
<dbReference type="AlphaFoldDB" id="A0A1S6Q8M6"/>
<feature type="transmembrane region" description="Helical" evidence="8">
    <location>
        <begin position="131"/>
        <end position="148"/>
    </location>
</feature>
<comment type="similarity">
    <text evidence="2">Belongs to the binding-protein-dependent transport system permease family. FecCD subfamily.</text>
</comment>
<keyword evidence="6 8" id="KW-1133">Transmembrane helix</keyword>
<dbReference type="PANTHER" id="PTHR30472:SF24">
    <property type="entry name" value="FERRIC ENTEROBACTIN TRANSPORT SYSTEM PERMEASE PROTEIN FEPG"/>
    <property type="match status" value="1"/>
</dbReference>
<dbReference type="GO" id="GO:0033214">
    <property type="term" value="P:siderophore-iron import into cell"/>
    <property type="evidence" value="ECO:0007669"/>
    <property type="project" value="TreeGrafter"/>
</dbReference>
<dbReference type="EMBL" id="KY451953">
    <property type="protein sequence ID" value="AQV12028.1"/>
    <property type="molecule type" value="Genomic_DNA"/>
</dbReference>
<feature type="transmembrane region" description="Helical" evidence="8">
    <location>
        <begin position="107"/>
        <end position="125"/>
    </location>
</feature>
<comment type="subcellular location">
    <subcellularLocation>
        <location evidence="1">Cell membrane</location>
        <topology evidence="1">Multi-pass membrane protein</topology>
    </subcellularLocation>
</comment>
<organism evidence="9">
    <name type="scientific">Shewanella algae</name>
    <dbReference type="NCBI Taxonomy" id="38313"/>
    <lineage>
        <taxon>Bacteria</taxon>
        <taxon>Pseudomonadati</taxon>
        <taxon>Pseudomonadota</taxon>
        <taxon>Gammaproteobacteria</taxon>
        <taxon>Alteromonadales</taxon>
        <taxon>Shewanellaceae</taxon>
        <taxon>Shewanella</taxon>
    </lineage>
</organism>
<dbReference type="PANTHER" id="PTHR30472">
    <property type="entry name" value="FERRIC ENTEROBACTIN TRANSPORT SYSTEM PERMEASE PROTEIN"/>
    <property type="match status" value="1"/>
</dbReference>
<dbReference type="Pfam" id="PF01032">
    <property type="entry name" value="FecCD"/>
    <property type="match status" value="1"/>
</dbReference>
<feature type="transmembrane region" description="Helical" evidence="8">
    <location>
        <begin position="316"/>
        <end position="334"/>
    </location>
</feature>
<keyword evidence="5 8" id="KW-0812">Transmembrane</keyword>
<reference evidence="9" key="1">
    <citation type="journal article" date="2017" name="Cell Chem. Biol.">
        <title>One Enzyme, Three Metabolites: Shewanella algae Controls Siderophore Production via the Cellular Substrate Pool.</title>
        <authorList>
            <person name="Ruetschlin S."/>
            <person name="Gunesch S."/>
            <person name="Boettcher T."/>
        </authorList>
    </citation>
    <scope>NUCLEOTIDE SEQUENCE</scope>
    <source>
        <strain evidence="9">B516</strain>
    </source>
</reference>
<dbReference type="InterPro" id="IPR037294">
    <property type="entry name" value="ABC_BtuC-like"/>
</dbReference>
<feature type="transmembrane region" description="Helical" evidence="8">
    <location>
        <begin position="76"/>
        <end position="95"/>
    </location>
</feature>
<evidence type="ECO:0000256" key="1">
    <source>
        <dbReference type="ARBA" id="ARBA00004651"/>
    </source>
</evidence>